<accession>A0ABP8PWE2</accession>
<dbReference type="InterPro" id="IPR013078">
    <property type="entry name" value="His_Pase_superF_clade-1"/>
</dbReference>
<dbReference type="Gene3D" id="3.40.50.1240">
    <property type="entry name" value="Phosphoglycerate mutase-like"/>
    <property type="match status" value="1"/>
</dbReference>
<evidence type="ECO:0000313" key="1">
    <source>
        <dbReference type="EMBL" id="GAA4493089.1"/>
    </source>
</evidence>
<name>A0ABP8PWE2_9GAMM</name>
<dbReference type="PANTHER" id="PTHR48100:SF1">
    <property type="entry name" value="HISTIDINE PHOSPHATASE FAMILY PROTEIN-RELATED"/>
    <property type="match status" value="1"/>
</dbReference>
<protein>
    <submittedName>
        <fullName evidence="1">Histidine phosphatase family protein</fullName>
    </submittedName>
</protein>
<gene>
    <name evidence="1" type="ORF">GCM10023095_02720</name>
</gene>
<sequence length="217" mass="23988">MSDRPGCVHLLRHGPVAGAPALYGRTDVALAPEAQTLLAPLFAQASPYDQIISSPRTRCLQSAQALAGHWQVPLTVRPEWAELDFGDLDGRPFSELTEQWPLLEAFWQAPARHTLPGAEPLVHFHARVLATWQSLLAELGEQRVLVVTHGGVIRQLVGQLLAADWRSGALQQGLHLPYASLTRIWCWAGEPPVCQIRQLAASPAQLLWQEEAAWRLM</sequence>
<keyword evidence="2" id="KW-1185">Reference proteome</keyword>
<dbReference type="CDD" id="cd07067">
    <property type="entry name" value="HP_PGM_like"/>
    <property type="match status" value="1"/>
</dbReference>
<dbReference type="PANTHER" id="PTHR48100">
    <property type="entry name" value="BROAD-SPECIFICITY PHOSPHATASE YOR283W-RELATED"/>
    <property type="match status" value="1"/>
</dbReference>
<reference evidence="2" key="1">
    <citation type="journal article" date="2019" name="Int. J. Syst. Evol. Microbiol.">
        <title>The Global Catalogue of Microorganisms (GCM) 10K type strain sequencing project: providing services to taxonomists for standard genome sequencing and annotation.</title>
        <authorList>
            <consortium name="The Broad Institute Genomics Platform"/>
            <consortium name="The Broad Institute Genome Sequencing Center for Infectious Disease"/>
            <person name="Wu L."/>
            <person name="Ma J."/>
        </authorList>
    </citation>
    <scope>NUCLEOTIDE SEQUENCE [LARGE SCALE GENOMIC DNA]</scope>
    <source>
        <strain evidence="2">JCM 32226</strain>
    </source>
</reference>
<dbReference type="RefSeq" id="WP_345009296.1">
    <property type="nucleotide sequence ID" value="NZ_BAABFC010000001.1"/>
</dbReference>
<dbReference type="SMART" id="SM00855">
    <property type="entry name" value="PGAM"/>
    <property type="match status" value="1"/>
</dbReference>
<dbReference type="Pfam" id="PF00300">
    <property type="entry name" value="His_Phos_1"/>
    <property type="match status" value="1"/>
</dbReference>
<dbReference type="EMBL" id="BAABFC010000001">
    <property type="protein sequence ID" value="GAA4493089.1"/>
    <property type="molecule type" value="Genomic_DNA"/>
</dbReference>
<dbReference type="InterPro" id="IPR050275">
    <property type="entry name" value="PGM_Phosphatase"/>
</dbReference>
<comment type="caution">
    <text evidence="1">The sequence shown here is derived from an EMBL/GenBank/DDBJ whole genome shotgun (WGS) entry which is preliminary data.</text>
</comment>
<dbReference type="SUPFAM" id="SSF53254">
    <property type="entry name" value="Phosphoglycerate mutase-like"/>
    <property type="match status" value="1"/>
</dbReference>
<organism evidence="1 2">
    <name type="scientific">Pseudaeromonas paramecii</name>
    <dbReference type="NCBI Taxonomy" id="2138166"/>
    <lineage>
        <taxon>Bacteria</taxon>
        <taxon>Pseudomonadati</taxon>
        <taxon>Pseudomonadota</taxon>
        <taxon>Gammaproteobacteria</taxon>
        <taxon>Aeromonadales</taxon>
        <taxon>Aeromonadaceae</taxon>
        <taxon>Pseudaeromonas</taxon>
    </lineage>
</organism>
<proteinExistence type="predicted"/>
<dbReference type="InterPro" id="IPR029033">
    <property type="entry name" value="His_PPase_superfam"/>
</dbReference>
<evidence type="ECO:0000313" key="2">
    <source>
        <dbReference type="Proteomes" id="UP001501321"/>
    </source>
</evidence>
<dbReference type="Proteomes" id="UP001501321">
    <property type="component" value="Unassembled WGS sequence"/>
</dbReference>